<feature type="domain" description="Ubiquitin-like" evidence="6">
    <location>
        <begin position="510"/>
        <end position="581"/>
    </location>
</feature>
<dbReference type="InterPro" id="IPR019956">
    <property type="entry name" value="Ubiquitin_dom"/>
</dbReference>
<dbReference type="InterPro" id="IPR029071">
    <property type="entry name" value="Ubiquitin-like_domsf"/>
</dbReference>
<feature type="compositionally biased region" description="Low complexity" evidence="5">
    <location>
        <begin position="882"/>
        <end position="921"/>
    </location>
</feature>
<dbReference type="PROSITE" id="PS50053">
    <property type="entry name" value="UBIQUITIN_2"/>
    <property type="match status" value="2"/>
</dbReference>
<accession>A0A9N8H8D8</accession>
<dbReference type="GO" id="GO:0008270">
    <property type="term" value="F:zinc ion binding"/>
    <property type="evidence" value="ECO:0007669"/>
    <property type="project" value="UniProtKB-KW"/>
</dbReference>
<evidence type="ECO:0000256" key="2">
    <source>
        <dbReference type="ARBA" id="ARBA00022771"/>
    </source>
</evidence>
<feature type="compositionally biased region" description="Low complexity" evidence="5">
    <location>
        <begin position="732"/>
        <end position="752"/>
    </location>
</feature>
<feature type="domain" description="RanBP2-type" evidence="7">
    <location>
        <begin position="115"/>
        <end position="145"/>
    </location>
</feature>
<dbReference type="SMART" id="SM00213">
    <property type="entry name" value="UBQ"/>
    <property type="match status" value="2"/>
</dbReference>
<feature type="region of interest" description="Disordered" evidence="5">
    <location>
        <begin position="586"/>
        <end position="630"/>
    </location>
</feature>
<keyword evidence="9" id="KW-1185">Reference proteome</keyword>
<keyword evidence="3" id="KW-0862">Zinc</keyword>
<evidence type="ECO:0000256" key="3">
    <source>
        <dbReference type="ARBA" id="ARBA00022833"/>
    </source>
</evidence>
<dbReference type="PROSITE" id="PS50199">
    <property type="entry name" value="ZF_RANBP2_2"/>
    <property type="match status" value="1"/>
</dbReference>
<keyword evidence="1" id="KW-0479">Metal-binding</keyword>
<feature type="compositionally biased region" description="Polar residues" evidence="5">
    <location>
        <begin position="592"/>
        <end position="613"/>
    </location>
</feature>
<evidence type="ECO:0000256" key="1">
    <source>
        <dbReference type="ARBA" id="ARBA00022723"/>
    </source>
</evidence>
<dbReference type="EMBL" id="CAICTM010000156">
    <property type="protein sequence ID" value="CAB9503140.1"/>
    <property type="molecule type" value="Genomic_DNA"/>
</dbReference>
<evidence type="ECO:0000256" key="4">
    <source>
        <dbReference type="PROSITE-ProRule" id="PRU00322"/>
    </source>
</evidence>
<dbReference type="Pfam" id="PF00240">
    <property type="entry name" value="ubiquitin"/>
    <property type="match status" value="2"/>
</dbReference>
<dbReference type="InterPro" id="IPR050158">
    <property type="entry name" value="Ubiquitin_ubiquitin-like"/>
</dbReference>
<dbReference type="SMART" id="SM00547">
    <property type="entry name" value="ZnF_RBZ"/>
    <property type="match status" value="1"/>
</dbReference>
<feature type="region of interest" description="Disordered" evidence="5">
    <location>
        <begin position="869"/>
        <end position="967"/>
    </location>
</feature>
<evidence type="ECO:0000313" key="8">
    <source>
        <dbReference type="EMBL" id="CAB9503140.1"/>
    </source>
</evidence>
<reference evidence="8" key="1">
    <citation type="submission" date="2020-06" db="EMBL/GenBank/DDBJ databases">
        <authorList>
            <consortium name="Plant Systems Biology data submission"/>
        </authorList>
    </citation>
    <scope>NUCLEOTIDE SEQUENCE</scope>
    <source>
        <strain evidence="8">D6</strain>
    </source>
</reference>
<dbReference type="Proteomes" id="UP001153069">
    <property type="component" value="Unassembled WGS sequence"/>
</dbReference>
<protein>
    <submittedName>
        <fullName evidence="8">Polyubiquitin</fullName>
    </submittedName>
</protein>
<dbReference type="PROSITE" id="PS01358">
    <property type="entry name" value="ZF_RANBP2_1"/>
    <property type="match status" value="1"/>
</dbReference>
<dbReference type="InterPro" id="IPR001876">
    <property type="entry name" value="Znf_RanBP2"/>
</dbReference>
<dbReference type="PANTHER" id="PTHR10666">
    <property type="entry name" value="UBIQUITIN"/>
    <property type="match status" value="1"/>
</dbReference>
<evidence type="ECO:0000259" key="6">
    <source>
        <dbReference type="PROSITE" id="PS50053"/>
    </source>
</evidence>
<evidence type="ECO:0000256" key="5">
    <source>
        <dbReference type="SAM" id="MobiDB-lite"/>
    </source>
</evidence>
<proteinExistence type="predicted"/>
<dbReference type="OrthoDB" id="428577at2759"/>
<comment type="caution">
    <text evidence="8">The sequence shown here is derived from an EMBL/GenBank/DDBJ whole genome shotgun (WGS) entry which is preliminary data.</text>
</comment>
<dbReference type="InterPro" id="IPR000626">
    <property type="entry name" value="Ubiquitin-like_dom"/>
</dbReference>
<dbReference type="CDD" id="cd17039">
    <property type="entry name" value="Ubl_ubiquitin_like"/>
    <property type="match status" value="1"/>
</dbReference>
<dbReference type="SUPFAM" id="SSF90209">
    <property type="entry name" value="Ran binding protein zinc finger-like"/>
    <property type="match status" value="1"/>
</dbReference>
<dbReference type="InterPro" id="IPR036443">
    <property type="entry name" value="Znf_RanBP2_sf"/>
</dbReference>
<organism evidence="8 9">
    <name type="scientific">Seminavis robusta</name>
    <dbReference type="NCBI Taxonomy" id="568900"/>
    <lineage>
        <taxon>Eukaryota</taxon>
        <taxon>Sar</taxon>
        <taxon>Stramenopiles</taxon>
        <taxon>Ochrophyta</taxon>
        <taxon>Bacillariophyta</taxon>
        <taxon>Bacillariophyceae</taxon>
        <taxon>Bacillariophycidae</taxon>
        <taxon>Naviculales</taxon>
        <taxon>Naviculaceae</taxon>
        <taxon>Seminavis</taxon>
    </lineage>
</organism>
<evidence type="ECO:0000259" key="7">
    <source>
        <dbReference type="PROSITE" id="PS50199"/>
    </source>
</evidence>
<name>A0A9N8H8D8_9STRA</name>
<keyword evidence="2 4" id="KW-0863">Zinc-finger</keyword>
<feature type="region of interest" description="Disordered" evidence="5">
    <location>
        <begin position="689"/>
        <end position="761"/>
    </location>
</feature>
<feature type="compositionally biased region" description="Acidic residues" evidence="5">
    <location>
        <begin position="621"/>
        <end position="630"/>
    </location>
</feature>
<gene>
    <name evidence="8" type="ORF">SEMRO_157_G071080.1</name>
</gene>
<evidence type="ECO:0000313" key="9">
    <source>
        <dbReference type="Proteomes" id="UP001153069"/>
    </source>
</evidence>
<dbReference type="PRINTS" id="PR00348">
    <property type="entry name" value="UBIQUITIN"/>
</dbReference>
<dbReference type="AlphaFoldDB" id="A0A9N8H8D8"/>
<dbReference type="SUPFAM" id="SSF54236">
    <property type="entry name" value="Ubiquitin-like"/>
    <property type="match status" value="2"/>
</dbReference>
<dbReference type="Gene3D" id="2.30.30.380">
    <property type="entry name" value="Zn-finger domain of Sec23/24"/>
    <property type="match status" value="1"/>
</dbReference>
<sequence>MALNAGSTPDLGQGAAATTAEAKQTRLKLGRCPSCGTQTHKLRMFRSAKPLTIEGKVENGRCLSAMCLGEENNDNKEIDVDDLVDDDGVEFDPDDFVVDFAGSVATTATATTAMTDNQPWHCAACTFLNKSVHSHCEVCNTPKPTKPVRVSVISPTKPPSIQETMDHVNATLQSLGGTYADYACRMVSWDDASRNTTATGALSSWGTNITDTYLKAKDGRKLFTVRPDNWNEKLGLVTTDEVAVVVRDATAGAGKLRPVTLRDVLHNMGGYGKACKMDADTNLHYPELDKEVSIRFQTTFIPVDSNNQGRNNNRENIEFGIESYNYNTLDDAKPKNLLLLCTSQGMAIQADGKGPQLLLHHFVPPHQQQSIARHWFEAERSDHKVGGSQWETDQERADAAQRGKATAAVIGTQAMGTRFNALMTIQVPLSWEMISIQISTSTGRTIKLNVKPTDTILSVKKKLHNKLCDEPSRQKLDYRGLELKDDQTIKACNIKNTSTLILSSASSGTQTITVKTLTGKKITVDKVNPSVDTIDSIMDRIHEIEKIPPKQQRLMFSGKHLEKGSTLSSHGVKGGSELHLLRGALARDPSERATSAPTRMGVGSSTRSSSQDAPIQIPLVTDEDEADEDEAQDAAMDMMGLNRQTSVLAVPAAPQGLFWSETMILMKGEGVQDLPTAVATTSTAPTLSTLTESVRSAPSLPAPISRRSSDGTPGAVSRPAAISDGSRRRSSDGPAGLRSSAPAAMAAAGMDSSSRRYDEEDSIAEANAARVSIGSKYDDWHGLRNGKGLGRHESERVTVTIVLYNVVAGGVPAENDIVAAVEDMEALYLSCSGGYAKLASENFDSFKNGGLPPVVEDYNVFPTSAIEPQSIEDAKPQSIGDTKPPAVTTKPPAVTEPSALAKAPSAATTAPNNPPQETAPAPKGPLPATPAAAREEPMPPFVRKNTKDPDARVLNDGPVDRRRGIDP</sequence>
<feature type="domain" description="Ubiquitin-like" evidence="6">
    <location>
        <begin position="434"/>
        <end position="509"/>
    </location>
</feature>
<dbReference type="Gene3D" id="3.10.20.90">
    <property type="entry name" value="Phosphatidylinositol 3-kinase Catalytic Subunit, Chain A, domain 1"/>
    <property type="match status" value="2"/>
</dbReference>
<feature type="compositionally biased region" description="Basic and acidic residues" evidence="5">
    <location>
        <begin position="945"/>
        <end position="967"/>
    </location>
</feature>